<accession>A0ACC2L7H3</accession>
<dbReference type="Proteomes" id="UP001234297">
    <property type="component" value="Chromosome 7"/>
</dbReference>
<dbReference type="EMBL" id="CM056815">
    <property type="protein sequence ID" value="KAJ8629427.1"/>
    <property type="molecule type" value="Genomic_DNA"/>
</dbReference>
<keyword evidence="2" id="KW-1185">Reference proteome</keyword>
<protein>
    <submittedName>
        <fullName evidence="1">Uncharacterized protein</fullName>
    </submittedName>
</protein>
<gene>
    <name evidence="1" type="ORF">MRB53_022750</name>
</gene>
<sequence length="350" mass="38346">MSSETHRPSHQTSLERYFCHQCEQTVMIAPSPDLICPRCNGGFVEELQNPNPDPNPNPNPNPFFSSSSDSVFPLLFSASSDLSGRRSPEDPDPFNPFLFLQNYLQELVAGGANVQFVLDDQTSEAGPFRIPANFGDYFVGPGLEQLIQQLAENDPNRYGTPPASKAAVEALPDVQVSGEELHSDSDSAQCAVCKDAFEPGVAAKQMPCRHMYHPDCILPWLAMHNSCPVCRYELPTDDPDYESRGQGTGAPVNSALAALLDSGVVAPEENSPGAGALTGERRMRISLPWPFRAFGSPAGTSNRMLVRGVDKKVWIEDWRISQTTVPNHPVYCMLLKSSYKGELSFTVNCH</sequence>
<name>A0ACC2L7H3_PERAE</name>
<organism evidence="1 2">
    <name type="scientific">Persea americana</name>
    <name type="common">Avocado</name>
    <dbReference type="NCBI Taxonomy" id="3435"/>
    <lineage>
        <taxon>Eukaryota</taxon>
        <taxon>Viridiplantae</taxon>
        <taxon>Streptophyta</taxon>
        <taxon>Embryophyta</taxon>
        <taxon>Tracheophyta</taxon>
        <taxon>Spermatophyta</taxon>
        <taxon>Magnoliopsida</taxon>
        <taxon>Magnoliidae</taxon>
        <taxon>Laurales</taxon>
        <taxon>Lauraceae</taxon>
        <taxon>Persea</taxon>
    </lineage>
</organism>
<proteinExistence type="predicted"/>
<evidence type="ECO:0000313" key="1">
    <source>
        <dbReference type="EMBL" id="KAJ8629427.1"/>
    </source>
</evidence>
<comment type="caution">
    <text evidence="1">The sequence shown here is derived from an EMBL/GenBank/DDBJ whole genome shotgun (WGS) entry which is preliminary data.</text>
</comment>
<reference evidence="1 2" key="1">
    <citation type="journal article" date="2022" name="Hortic Res">
        <title>A haplotype resolved chromosomal level avocado genome allows analysis of novel avocado genes.</title>
        <authorList>
            <person name="Nath O."/>
            <person name="Fletcher S.J."/>
            <person name="Hayward A."/>
            <person name="Shaw L.M."/>
            <person name="Masouleh A.K."/>
            <person name="Furtado A."/>
            <person name="Henry R.J."/>
            <person name="Mitter N."/>
        </authorList>
    </citation>
    <scope>NUCLEOTIDE SEQUENCE [LARGE SCALE GENOMIC DNA]</scope>
    <source>
        <strain evidence="2">cv. Hass</strain>
    </source>
</reference>
<evidence type="ECO:0000313" key="2">
    <source>
        <dbReference type="Proteomes" id="UP001234297"/>
    </source>
</evidence>